<evidence type="ECO:0000313" key="4">
    <source>
        <dbReference type="EMBL" id="KNC79370.1"/>
    </source>
</evidence>
<dbReference type="PROSITE" id="PS50011">
    <property type="entry name" value="PROTEIN_KINASE_DOM"/>
    <property type="match status" value="1"/>
</dbReference>
<dbReference type="eggNOG" id="KOG1989">
    <property type="taxonomic scope" value="Eukaryota"/>
</dbReference>
<evidence type="ECO:0000259" key="3">
    <source>
        <dbReference type="PROSITE" id="PS50011"/>
    </source>
</evidence>
<feature type="region of interest" description="Disordered" evidence="2">
    <location>
        <begin position="596"/>
        <end position="669"/>
    </location>
</feature>
<dbReference type="GO" id="GO:0045747">
    <property type="term" value="P:positive regulation of Notch signaling pathway"/>
    <property type="evidence" value="ECO:0007669"/>
    <property type="project" value="TreeGrafter"/>
</dbReference>
<accession>A0A0L0FRG9</accession>
<dbReference type="GO" id="GO:0035612">
    <property type="term" value="F:AP-2 adaptor complex binding"/>
    <property type="evidence" value="ECO:0007669"/>
    <property type="project" value="TreeGrafter"/>
</dbReference>
<feature type="compositionally biased region" description="Polar residues" evidence="2">
    <location>
        <begin position="413"/>
        <end position="451"/>
    </location>
</feature>
<dbReference type="GeneID" id="25908738"/>
<dbReference type="Gene3D" id="1.10.510.10">
    <property type="entry name" value="Transferase(Phosphotransferase) domain 1"/>
    <property type="match status" value="1"/>
</dbReference>
<feature type="domain" description="Protein kinase" evidence="3">
    <location>
        <begin position="52"/>
        <end position="341"/>
    </location>
</feature>
<sequence>MKKFFRKGSSHNPISTVVQGGSQRSSTAGLSEKDVVEREFCGRSVTVDSLTVTIDRLIAEGGYSYVFECHDVRTRTPYALKRLVLPTDDQSEMDAEVAVLSRLGTRAAGSSGVIEYFGSARIPLKGHANQIECYLLMQYCPRGIIGCMSEGTLQISFVLQCMASMCVALGAMHNLDAPYIHRDIKVENILLDQENRFRLCDFGSATCRVALAGGTGAIAARTQFYATSRTDIEADISKHTTPQYRSPEMVDLYSGQPISEKCDVWALGCVLYKLLYGDTPFGDSTLSIISGHFSFPPQTSATTTTPSQKEKLDQIVAFMLNSNPKTRPDIYAVSNRIHTLLGKANPIRNTRLQKLVEMFPAIDKNRLNLQLMLSRTLESTVSALRGPSPQPSPNSLGLDSGAQRTQSERVHSLSPQATQRGQPPTHARTQSHAPTNTPRVHIQPNTSSDVQRFTGASPGQVGGGPQPQPQFQPMSGASLGGNLYAAGNNSSNSNSSNGSSRTGSQFSHEDSARMGHQRTRSTPMARAYAMGQMGAALPQRPYSPQNASPGGFPPSPGPLSSVPQHMSLGPNMTVNTQPNAGLVSPISPLAGAGPISPMTGATPTTPNGARERPRAKHRVSNTVDFRVTQSADFNTPPTNDPFAPPDLANSPSNLSTRPAQSAAYDPFAI</sequence>
<dbReference type="OrthoDB" id="2018507at2759"/>
<evidence type="ECO:0000256" key="2">
    <source>
        <dbReference type="SAM" id="MobiDB-lite"/>
    </source>
</evidence>
<dbReference type="InterPro" id="IPR000719">
    <property type="entry name" value="Prot_kinase_dom"/>
</dbReference>
<protein>
    <submittedName>
        <fullName evidence="4">NAK protein kinase</fullName>
    </submittedName>
</protein>
<keyword evidence="4" id="KW-0418">Kinase</keyword>
<reference evidence="4 5" key="1">
    <citation type="submission" date="2011-02" db="EMBL/GenBank/DDBJ databases">
        <title>The Genome Sequence of Sphaeroforma arctica JP610.</title>
        <authorList>
            <consortium name="The Broad Institute Genome Sequencing Platform"/>
            <person name="Russ C."/>
            <person name="Cuomo C."/>
            <person name="Young S.K."/>
            <person name="Zeng Q."/>
            <person name="Gargeya S."/>
            <person name="Alvarado L."/>
            <person name="Berlin A."/>
            <person name="Chapman S.B."/>
            <person name="Chen Z."/>
            <person name="Freedman E."/>
            <person name="Gellesch M."/>
            <person name="Goldberg J."/>
            <person name="Griggs A."/>
            <person name="Gujja S."/>
            <person name="Heilman E."/>
            <person name="Heiman D."/>
            <person name="Howarth C."/>
            <person name="Mehta T."/>
            <person name="Neiman D."/>
            <person name="Pearson M."/>
            <person name="Roberts A."/>
            <person name="Saif S."/>
            <person name="Shea T."/>
            <person name="Shenoy N."/>
            <person name="Sisk P."/>
            <person name="Stolte C."/>
            <person name="Sykes S."/>
            <person name="White J."/>
            <person name="Yandava C."/>
            <person name="Burger G."/>
            <person name="Gray M.W."/>
            <person name="Holland P.W.H."/>
            <person name="King N."/>
            <person name="Lang F.B.F."/>
            <person name="Roger A.J."/>
            <person name="Ruiz-Trillo I."/>
            <person name="Haas B."/>
            <person name="Nusbaum C."/>
            <person name="Birren B."/>
        </authorList>
    </citation>
    <scope>NUCLEOTIDE SEQUENCE [LARGE SCALE GENOMIC DNA]</scope>
    <source>
        <strain evidence="4 5">JP610</strain>
    </source>
</reference>
<dbReference type="GO" id="GO:0004674">
    <property type="term" value="F:protein serine/threonine kinase activity"/>
    <property type="evidence" value="ECO:0007669"/>
    <property type="project" value="TreeGrafter"/>
</dbReference>
<feature type="region of interest" description="Disordered" evidence="2">
    <location>
        <begin position="382"/>
        <end position="520"/>
    </location>
</feature>
<gene>
    <name evidence="4" type="ORF">SARC_08234</name>
</gene>
<dbReference type="Pfam" id="PF00069">
    <property type="entry name" value="Pkinase"/>
    <property type="match status" value="1"/>
</dbReference>
<evidence type="ECO:0000313" key="5">
    <source>
        <dbReference type="Proteomes" id="UP000054560"/>
    </source>
</evidence>
<dbReference type="AlphaFoldDB" id="A0A0L0FRG9"/>
<dbReference type="SUPFAM" id="SSF56112">
    <property type="entry name" value="Protein kinase-like (PK-like)"/>
    <property type="match status" value="1"/>
</dbReference>
<keyword evidence="1" id="KW-0547">Nucleotide-binding</keyword>
<dbReference type="EMBL" id="KQ242318">
    <property type="protein sequence ID" value="KNC79370.1"/>
    <property type="molecule type" value="Genomic_DNA"/>
</dbReference>
<dbReference type="PROSITE" id="PS00108">
    <property type="entry name" value="PROTEIN_KINASE_ST"/>
    <property type="match status" value="1"/>
</dbReference>
<feature type="compositionally biased region" description="Polar residues" evidence="2">
    <location>
        <begin position="393"/>
        <end position="405"/>
    </location>
</feature>
<dbReference type="STRING" id="667725.A0A0L0FRG9"/>
<dbReference type="GO" id="GO:0005524">
    <property type="term" value="F:ATP binding"/>
    <property type="evidence" value="ECO:0007669"/>
    <property type="project" value="InterPro"/>
</dbReference>
<dbReference type="PANTHER" id="PTHR22967:SF105">
    <property type="entry name" value="CYCLIN-G-ASSOCIATED KINASE"/>
    <property type="match status" value="1"/>
</dbReference>
<keyword evidence="4" id="KW-0808">Transferase</keyword>
<dbReference type="GO" id="GO:2000369">
    <property type="term" value="P:regulation of clathrin-dependent endocytosis"/>
    <property type="evidence" value="ECO:0007669"/>
    <property type="project" value="TreeGrafter"/>
</dbReference>
<dbReference type="Proteomes" id="UP000054560">
    <property type="component" value="Unassembled WGS sequence"/>
</dbReference>
<feature type="region of interest" description="Disordered" evidence="2">
    <location>
        <begin position="537"/>
        <end position="567"/>
    </location>
</feature>
<evidence type="ECO:0000256" key="1">
    <source>
        <dbReference type="ARBA" id="ARBA00022741"/>
    </source>
</evidence>
<keyword evidence="5" id="KW-1185">Reference proteome</keyword>
<feature type="compositionally biased region" description="Polar residues" evidence="2">
    <location>
        <begin position="10"/>
        <end position="29"/>
    </location>
</feature>
<proteinExistence type="predicted"/>
<feature type="compositionally biased region" description="Polar residues" evidence="2">
    <location>
        <begin position="620"/>
        <end position="637"/>
    </location>
</feature>
<feature type="compositionally biased region" description="Polar residues" evidence="2">
    <location>
        <begin position="649"/>
        <end position="659"/>
    </location>
</feature>
<dbReference type="InterPro" id="IPR008271">
    <property type="entry name" value="Ser/Thr_kinase_AS"/>
</dbReference>
<organism evidence="4 5">
    <name type="scientific">Sphaeroforma arctica JP610</name>
    <dbReference type="NCBI Taxonomy" id="667725"/>
    <lineage>
        <taxon>Eukaryota</taxon>
        <taxon>Ichthyosporea</taxon>
        <taxon>Ichthyophonida</taxon>
        <taxon>Sphaeroforma</taxon>
    </lineage>
</organism>
<name>A0A0L0FRG9_9EUKA</name>
<dbReference type="SMART" id="SM00220">
    <property type="entry name" value="S_TKc"/>
    <property type="match status" value="1"/>
</dbReference>
<dbReference type="PANTHER" id="PTHR22967">
    <property type="entry name" value="SERINE/THREONINE PROTEIN KINASE"/>
    <property type="match status" value="1"/>
</dbReference>
<dbReference type="GO" id="GO:0005737">
    <property type="term" value="C:cytoplasm"/>
    <property type="evidence" value="ECO:0007669"/>
    <property type="project" value="TreeGrafter"/>
</dbReference>
<feature type="compositionally biased region" description="Low complexity" evidence="2">
    <location>
        <begin position="469"/>
        <end position="500"/>
    </location>
</feature>
<dbReference type="InterPro" id="IPR011009">
    <property type="entry name" value="Kinase-like_dom_sf"/>
</dbReference>
<dbReference type="RefSeq" id="XP_014153272.1">
    <property type="nucleotide sequence ID" value="XM_014297797.1"/>
</dbReference>
<feature type="region of interest" description="Disordered" evidence="2">
    <location>
        <begin position="1"/>
        <end position="30"/>
    </location>
</feature>